<gene>
    <name evidence="9" type="ORF">AN964_24560</name>
</gene>
<reference evidence="9 10" key="1">
    <citation type="submission" date="2015-09" db="EMBL/GenBank/DDBJ databases">
        <title>Genome sequencing project for genomic taxonomy and phylogenomics of Bacillus-like bacteria.</title>
        <authorList>
            <person name="Liu B."/>
            <person name="Wang J."/>
            <person name="Zhu Y."/>
            <person name="Liu G."/>
            <person name="Chen Q."/>
            <person name="Chen Z."/>
            <person name="Lan J."/>
            <person name="Che J."/>
            <person name="Ge C."/>
            <person name="Shi H."/>
            <person name="Pan Z."/>
            <person name="Liu X."/>
        </authorList>
    </citation>
    <scope>NUCLEOTIDE SEQUENCE [LARGE SCALE GENOMIC DNA]</scope>
    <source>
        <strain evidence="9 10">LMG 18435</strain>
    </source>
</reference>
<feature type="transmembrane region" description="Helical" evidence="7">
    <location>
        <begin position="68"/>
        <end position="85"/>
    </location>
</feature>
<feature type="transmembrane region" description="Helical" evidence="7">
    <location>
        <begin position="150"/>
        <end position="170"/>
    </location>
</feature>
<feature type="transmembrane region" description="Helical" evidence="7">
    <location>
        <begin position="244"/>
        <end position="263"/>
    </location>
</feature>
<dbReference type="Proteomes" id="UP000051888">
    <property type="component" value="Unassembled WGS sequence"/>
</dbReference>
<feature type="transmembrane region" description="Helical" evidence="7">
    <location>
        <begin position="9"/>
        <end position="27"/>
    </location>
</feature>
<keyword evidence="3" id="KW-1003">Cell membrane</keyword>
<proteinExistence type="inferred from homology"/>
<feature type="domain" description="EamA" evidence="8">
    <location>
        <begin position="9"/>
        <end position="140"/>
    </location>
</feature>
<dbReference type="AlphaFoldDB" id="A0A0Q3WT99"/>
<comment type="caution">
    <text evidence="9">The sequence shown here is derived from an EMBL/GenBank/DDBJ whole genome shotgun (WGS) entry which is preliminary data.</text>
</comment>
<feature type="transmembrane region" description="Helical" evidence="7">
    <location>
        <begin position="269"/>
        <end position="285"/>
    </location>
</feature>
<dbReference type="GO" id="GO:0005886">
    <property type="term" value="C:plasma membrane"/>
    <property type="evidence" value="ECO:0007669"/>
    <property type="project" value="UniProtKB-SubCell"/>
</dbReference>
<feature type="domain" description="EamA" evidence="8">
    <location>
        <begin position="151"/>
        <end position="286"/>
    </location>
</feature>
<evidence type="ECO:0000313" key="10">
    <source>
        <dbReference type="Proteomes" id="UP000051888"/>
    </source>
</evidence>
<keyword evidence="5 7" id="KW-1133">Transmembrane helix</keyword>
<feature type="transmembrane region" description="Helical" evidence="7">
    <location>
        <begin position="97"/>
        <end position="117"/>
    </location>
</feature>
<keyword evidence="4 7" id="KW-0812">Transmembrane</keyword>
<evidence type="ECO:0000256" key="2">
    <source>
        <dbReference type="ARBA" id="ARBA00007362"/>
    </source>
</evidence>
<keyword evidence="6 7" id="KW-0472">Membrane</keyword>
<dbReference type="PATRIC" id="fig|157838.3.peg.5405"/>
<evidence type="ECO:0000256" key="3">
    <source>
        <dbReference type="ARBA" id="ARBA00022475"/>
    </source>
</evidence>
<dbReference type="Pfam" id="PF00892">
    <property type="entry name" value="EamA"/>
    <property type="match status" value="2"/>
</dbReference>
<dbReference type="OrthoDB" id="510638at2"/>
<organism evidence="9 10">
    <name type="scientific">Heyndrickxia shackletonii</name>
    <dbReference type="NCBI Taxonomy" id="157838"/>
    <lineage>
        <taxon>Bacteria</taxon>
        <taxon>Bacillati</taxon>
        <taxon>Bacillota</taxon>
        <taxon>Bacilli</taxon>
        <taxon>Bacillales</taxon>
        <taxon>Bacillaceae</taxon>
        <taxon>Heyndrickxia</taxon>
    </lineage>
</organism>
<dbReference type="RefSeq" id="WP_055742403.1">
    <property type="nucleotide sequence ID" value="NZ_JAAIWL010000012.1"/>
</dbReference>
<feature type="transmembrane region" description="Helical" evidence="7">
    <location>
        <begin position="33"/>
        <end position="56"/>
    </location>
</feature>
<dbReference type="InterPro" id="IPR050638">
    <property type="entry name" value="AA-Vitamin_Transporters"/>
</dbReference>
<dbReference type="InterPro" id="IPR000620">
    <property type="entry name" value="EamA_dom"/>
</dbReference>
<feature type="transmembrane region" description="Helical" evidence="7">
    <location>
        <begin position="124"/>
        <end position="144"/>
    </location>
</feature>
<comment type="similarity">
    <text evidence="2">Belongs to the EamA transporter family.</text>
</comment>
<evidence type="ECO:0000256" key="5">
    <source>
        <dbReference type="ARBA" id="ARBA00022989"/>
    </source>
</evidence>
<evidence type="ECO:0000256" key="7">
    <source>
        <dbReference type="SAM" id="Phobius"/>
    </source>
</evidence>
<sequence>MGELSRTRSVLLISFLVLVWGLCWPIYKIALNYTPPILFSGMRTFLGGIFLLIVTIPRYKQIHMKENWFVYLISTIFNVILFFGLQTVGLQYLPSGLFSVIVYFQPVLVGFLAWLWLGEKMSGFKILGLILGFFGVIVISFKSLSAEVSVIGVVLALITAISWAIGTVFLKKSGDKVDAIWLVTIQCLVGGFVMSVVGVDTESLAAIHLTLPYISGLLYGAIFGIPLAWLAYFVLVRSGEASKVATCTFLVPLIALVVGTIVLHEPVTINLVIGLILIVFSIYFVNRTPKIHNATDIQVGASK</sequence>
<evidence type="ECO:0000313" key="9">
    <source>
        <dbReference type="EMBL" id="KQL50797.1"/>
    </source>
</evidence>
<feature type="transmembrane region" description="Helical" evidence="7">
    <location>
        <begin position="179"/>
        <end position="199"/>
    </location>
</feature>
<protein>
    <recommendedName>
        <fullName evidence="8">EamA domain-containing protein</fullName>
    </recommendedName>
</protein>
<dbReference type="SUPFAM" id="SSF103481">
    <property type="entry name" value="Multidrug resistance efflux transporter EmrE"/>
    <property type="match status" value="2"/>
</dbReference>
<evidence type="ECO:0000259" key="8">
    <source>
        <dbReference type="Pfam" id="PF00892"/>
    </source>
</evidence>
<dbReference type="InterPro" id="IPR037185">
    <property type="entry name" value="EmrE-like"/>
</dbReference>
<name>A0A0Q3WT99_9BACI</name>
<keyword evidence="10" id="KW-1185">Reference proteome</keyword>
<evidence type="ECO:0000256" key="6">
    <source>
        <dbReference type="ARBA" id="ARBA00023136"/>
    </source>
</evidence>
<evidence type="ECO:0000256" key="1">
    <source>
        <dbReference type="ARBA" id="ARBA00004651"/>
    </source>
</evidence>
<evidence type="ECO:0000256" key="4">
    <source>
        <dbReference type="ARBA" id="ARBA00022692"/>
    </source>
</evidence>
<dbReference type="EMBL" id="LJJC01000015">
    <property type="protein sequence ID" value="KQL50797.1"/>
    <property type="molecule type" value="Genomic_DNA"/>
</dbReference>
<dbReference type="PANTHER" id="PTHR32322">
    <property type="entry name" value="INNER MEMBRANE TRANSPORTER"/>
    <property type="match status" value="1"/>
</dbReference>
<feature type="transmembrane region" description="Helical" evidence="7">
    <location>
        <begin position="211"/>
        <end position="232"/>
    </location>
</feature>
<accession>A0A0Q3WT99</accession>
<comment type="subcellular location">
    <subcellularLocation>
        <location evidence="1">Cell membrane</location>
        <topology evidence="1">Multi-pass membrane protein</topology>
    </subcellularLocation>
</comment>
<dbReference type="PANTHER" id="PTHR32322:SF18">
    <property type="entry name" value="S-ADENOSYLMETHIONINE_S-ADENOSYLHOMOCYSTEINE TRANSPORTER"/>
    <property type="match status" value="1"/>
</dbReference>